<evidence type="ECO:0000313" key="3">
    <source>
        <dbReference type="Proteomes" id="UP000637002"/>
    </source>
</evidence>
<dbReference type="AlphaFoldDB" id="A0A916U582"/>
<dbReference type="PANTHER" id="PTHR36839:SF1">
    <property type="entry name" value="METALLO-BETA-LACTAMASE FAMILY PROTEIN (AFU_ORTHOLOGUE AFUA_5G12770)"/>
    <property type="match status" value="1"/>
</dbReference>
<gene>
    <name evidence="2" type="ORF">GCM10010994_17760</name>
</gene>
<dbReference type="Gene3D" id="3.60.15.10">
    <property type="entry name" value="Ribonuclease Z/Hydroxyacylglutathione hydrolase-like"/>
    <property type="match status" value="1"/>
</dbReference>
<comment type="caution">
    <text evidence="2">The sequence shown here is derived from an EMBL/GenBank/DDBJ whole genome shotgun (WGS) entry which is preliminary data.</text>
</comment>
<evidence type="ECO:0000259" key="1">
    <source>
        <dbReference type="SMART" id="SM00849"/>
    </source>
</evidence>
<dbReference type="RefSeq" id="WP_188608810.1">
    <property type="nucleotide sequence ID" value="NZ_BMGG01000003.1"/>
</dbReference>
<dbReference type="Pfam" id="PF00753">
    <property type="entry name" value="Lactamase_B"/>
    <property type="match status" value="1"/>
</dbReference>
<dbReference type="InterPro" id="IPR036866">
    <property type="entry name" value="RibonucZ/Hydroxyglut_hydro"/>
</dbReference>
<keyword evidence="3" id="KW-1185">Reference proteome</keyword>
<feature type="domain" description="Metallo-beta-lactamase" evidence="1">
    <location>
        <begin position="73"/>
        <end position="238"/>
    </location>
</feature>
<protein>
    <submittedName>
        <fullName evidence="2">MBL fold metallo-hydrolase</fullName>
    </submittedName>
</protein>
<dbReference type="SUPFAM" id="SSF56281">
    <property type="entry name" value="Metallo-hydrolase/oxidoreductase"/>
    <property type="match status" value="1"/>
</dbReference>
<dbReference type="SMART" id="SM00849">
    <property type="entry name" value="Lactamase_B"/>
    <property type="match status" value="1"/>
</dbReference>
<evidence type="ECO:0000313" key="2">
    <source>
        <dbReference type="EMBL" id="GGC59453.1"/>
    </source>
</evidence>
<sequence>MPTFLCRACGVQYAESDTPPVRCMICDDERQFVPMGGQAWVTPEHLAVDHFNAFRKVAPGLYGVWTMPQVGIGQRAFLVTTPAGNMLWDCISFLDAATCDVVHALGGLKAVAISHPHFYGAMATWGRAFDCPVLLHEADRRWVVDADPHLDFWSGDTRAVLPGLTLHRIGGHFPGNTVLHWGERRMLLTGDTVLVTWDRRHVAFMWSYPNYVPLPAAEAERIGARLGALDFDALYSAFWDRGAIASGARAVIERSVRRHVDGPGAAMDVTPADDGV</sequence>
<name>A0A916U582_9HYPH</name>
<reference evidence="2" key="2">
    <citation type="submission" date="2020-09" db="EMBL/GenBank/DDBJ databases">
        <authorList>
            <person name="Sun Q."/>
            <person name="Zhou Y."/>
        </authorList>
    </citation>
    <scope>NUCLEOTIDE SEQUENCE</scope>
    <source>
        <strain evidence="2">CGMCC 1.12919</strain>
    </source>
</reference>
<dbReference type="InterPro" id="IPR001279">
    <property type="entry name" value="Metallo-B-lactamas"/>
</dbReference>
<reference evidence="2" key="1">
    <citation type="journal article" date="2014" name="Int. J. Syst. Evol. Microbiol.">
        <title>Complete genome sequence of Corynebacterium casei LMG S-19264T (=DSM 44701T), isolated from a smear-ripened cheese.</title>
        <authorList>
            <consortium name="US DOE Joint Genome Institute (JGI-PGF)"/>
            <person name="Walter F."/>
            <person name="Albersmeier A."/>
            <person name="Kalinowski J."/>
            <person name="Ruckert C."/>
        </authorList>
    </citation>
    <scope>NUCLEOTIDE SEQUENCE</scope>
    <source>
        <strain evidence="2">CGMCC 1.12919</strain>
    </source>
</reference>
<organism evidence="2 3">
    <name type="scientific">Chelatococcus reniformis</name>
    <dbReference type="NCBI Taxonomy" id="1494448"/>
    <lineage>
        <taxon>Bacteria</taxon>
        <taxon>Pseudomonadati</taxon>
        <taxon>Pseudomonadota</taxon>
        <taxon>Alphaproteobacteria</taxon>
        <taxon>Hyphomicrobiales</taxon>
        <taxon>Chelatococcaceae</taxon>
        <taxon>Chelatococcus</taxon>
    </lineage>
</organism>
<dbReference type="PANTHER" id="PTHR36839">
    <property type="entry name" value="METALLO-BETA-LACTAMASE FAMILY PROTEIN (AFU_ORTHOLOGUE AFUA_5G12770)"/>
    <property type="match status" value="1"/>
</dbReference>
<accession>A0A916U582</accession>
<dbReference type="Proteomes" id="UP000637002">
    <property type="component" value="Unassembled WGS sequence"/>
</dbReference>
<proteinExistence type="predicted"/>
<dbReference type="EMBL" id="BMGG01000003">
    <property type="protein sequence ID" value="GGC59453.1"/>
    <property type="molecule type" value="Genomic_DNA"/>
</dbReference>